<evidence type="ECO:0000256" key="5">
    <source>
        <dbReference type="SAM" id="MobiDB-lite"/>
    </source>
</evidence>
<keyword evidence="2" id="KW-0418">Kinase</keyword>
<evidence type="ECO:0000256" key="3">
    <source>
        <dbReference type="ARBA" id="ARBA00023015"/>
    </source>
</evidence>
<keyword evidence="4" id="KW-0804">Transcription</keyword>
<comment type="caution">
    <text evidence="7">The sequence shown here is derived from an EMBL/GenBank/DDBJ whole genome shotgun (WGS) entry which is preliminary data.</text>
</comment>
<accession>A0ABP8VUU4</accession>
<dbReference type="SMART" id="SM01012">
    <property type="entry name" value="ANTAR"/>
    <property type="match status" value="1"/>
</dbReference>
<reference evidence="8" key="1">
    <citation type="journal article" date="2019" name="Int. J. Syst. Evol. Microbiol.">
        <title>The Global Catalogue of Microorganisms (GCM) 10K type strain sequencing project: providing services to taxonomists for standard genome sequencing and annotation.</title>
        <authorList>
            <consortium name="The Broad Institute Genomics Platform"/>
            <consortium name="The Broad Institute Genome Sequencing Center for Infectious Disease"/>
            <person name="Wu L."/>
            <person name="Ma J."/>
        </authorList>
    </citation>
    <scope>NUCLEOTIDE SEQUENCE [LARGE SCALE GENOMIC DNA]</scope>
    <source>
        <strain evidence="8">JCM 18054</strain>
    </source>
</reference>
<name>A0ABP8VUU4_9PSEU</name>
<evidence type="ECO:0000256" key="4">
    <source>
        <dbReference type="ARBA" id="ARBA00023163"/>
    </source>
</evidence>
<dbReference type="EMBL" id="BAABIB010000170">
    <property type="protein sequence ID" value="GAA4671028.1"/>
    <property type="molecule type" value="Genomic_DNA"/>
</dbReference>
<keyword evidence="8" id="KW-1185">Reference proteome</keyword>
<gene>
    <name evidence="7" type="ORF">GCM10023214_77340</name>
</gene>
<dbReference type="InterPro" id="IPR005561">
    <property type="entry name" value="ANTAR"/>
</dbReference>
<dbReference type="SUPFAM" id="SSF55781">
    <property type="entry name" value="GAF domain-like"/>
    <property type="match status" value="1"/>
</dbReference>
<keyword evidence="1" id="KW-0808">Transferase</keyword>
<dbReference type="Pfam" id="PF13185">
    <property type="entry name" value="GAF_2"/>
    <property type="match status" value="1"/>
</dbReference>
<evidence type="ECO:0000313" key="8">
    <source>
        <dbReference type="Proteomes" id="UP001500192"/>
    </source>
</evidence>
<evidence type="ECO:0000256" key="2">
    <source>
        <dbReference type="ARBA" id="ARBA00022777"/>
    </source>
</evidence>
<dbReference type="PROSITE" id="PS50921">
    <property type="entry name" value="ANTAR"/>
    <property type="match status" value="1"/>
</dbReference>
<keyword evidence="3" id="KW-0805">Transcription regulation</keyword>
<feature type="region of interest" description="Disordered" evidence="5">
    <location>
        <begin position="1"/>
        <end position="28"/>
    </location>
</feature>
<dbReference type="InterPro" id="IPR011006">
    <property type="entry name" value="CheY-like_superfamily"/>
</dbReference>
<dbReference type="PIRSF" id="PIRSF036625">
    <property type="entry name" value="GAF_ANTAR"/>
    <property type="match status" value="1"/>
</dbReference>
<feature type="domain" description="ANTAR" evidence="6">
    <location>
        <begin position="183"/>
        <end position="244"/>
    </location>
</feature>
<dbReference type="SUPFAM" id="SSF52172">
    <property type="entry name" value="CheY-like"/>
    <property type="match status" value="1"/>
</dbReference>
<dbReference type="Gene3D" id="3.30.450.40">
    <property type="match status" value="1"/>
</dbReference>
<dbReference type="Proteomes" id="UP001500192">
    <property type="component" value="Unassembled WGS sequence"/>
</dbReference>
<dbReference type="InterPro" id="IPR003018">
    <property type="entry name" value="GAF"/>
</dbReference>
<sequence>MLASRPRVGETEPMTDRTAPPKQPSGDDLTLAELLGDVVRTLEAEPDVESTVERVVHAVLGTVPGVEEAGVSLLERDDVKSVAPSSSLVARLDRLQHELREGPCVGAVFDDPVYRTDQIGSDTRWPRFGAAAFDLGIRSMLSVRLFTTSANLGALNLYATREKAFDADAAHLAGLFAAHAAVALAGSRRQEQLREALRTRDVIATAKGILMQRHSIGEDAAFHLLVRVSQQTNRKLHDVAALLVRQVSGGDAGD</sequence>
<dbReference type="InterPro" id="IPR029016">
    <property type="entry name" value="GAF-like_dom_sf"/>
</dbReference>
<protein>
    <submittedName>
        <fullName evidence="7">GAF and ANTAR domain-containing protein</fullName>
    </submittedName>
</protein>
<organism evidence="7 8">
    <name type="scientific">Amycolatopsis dongchuanensis</name>
    <dbReference type="NCBI Taxonomy" id="1070866"/>
    <lineage>
        <taxon>Bacteria</taxon>
        <taxon>Bacillati</taxon>
        <taxon>Actinomycetota</taxon>
        <taxon>Actinomycetes</taxon>
        <taxon>Pseudonocardiales</taxon>
        <taxon>Pseudonocardiaceae</taxon>
        <taxon>Amycolatopsis</taxon>
    </lineage>
</organism>
<proteinExistence type="predicted"/>
<evidence type="ECO:0000259" key="6">
    <source>
        <dbReference type="PROSITE" id="PS50921"/>
    </source>
</evidence>
<dbReference type="InterPro" id="IPR036388">
    <property type="entry name" value="WH-like_DNA-bd_sf"/>
</dbReference>
<evidence type="ECO:0000256" key="1">
    <source>
        <dbReference type="ARBA" id="ARBA00022679"/>
    </source>
</evidence>
<dbReference type="InterPro" id="IPR012074">
    <property type="entry name" value="GAF_ANTAR"/>
</dbReference>
<dbReference type="Gene3D" id="1.10.10.10">
    <property type="entry name" value="Winged helix-like DNA-binding domain superfamily/Winged helix DNA-binding domain"/>
    <property type="match status" value="1"/>
</dbReference>
<dbReference type="Pfam" id="PF03861">
    <property type="entry name" value="ANTAR"/>
    <property type="match status" value="1"/>
</dbReference>
<evidence type="ECO:0000313" key="7">
    <source>
        <dbReference type="EMBL" id="GAA4671028.1"/>
    </source>
</evidence>